<dbReference type="OrthoDB" id="2940849at2"/>
<accession>A0A498DBQ0</accession>
<keyword evidence="3" id="KW-1185">Reference proteome</keyword>
<organism evidence="2 3">
    <name type="scientific">Oceanobacillus piezotolerans</name>
    <dbReference type="NCBI Taxonomy" id="2448030"/>
    <lineage>
        <taxon>Bacteria</taxon>
        <taxon>Bacillati</taxon>
        <taxon>Bacillota</taxon>
        <taxon>Bacilli</taxon>
        <taxon>Bacillales</taxon>
        <taxon>Bacillaceae</taxon>
        <taxon>Oceanobacillus</taxon>
    </lineage>
</organism>
<proteinExistence type="predicted"/>
<comment type="caution">
    <text evidence="2">The sequence shown here is derived from an EMBL/GenBank/DDBJ whole genome shotgun (WGS) entry which is preliminary data.</text>
</comment>
<feature type="transmembrane region" description="Helical" evidence="1">
    <location>
        <begin position="12"/>
        <end position="30"/>
    </location>
</feature>
<keyword evidence="1" id="KW-0812">Transmembrane</keyword>
<keyword evidence="1" id="KW-1133">Transmembrane helix</keyword>
<sequence>MNWSVLKDLKTMLGFITSILSGIIAIVLAVNNNDLWVLLVIVTLILMILSVFRADKMYRGRN</sequence>
<keyword evidence="1" id="KW-0472">Membrane</keyword>
<dbReference type="AlphaFoldDB" id="A0A498DBQ0"/>
<dbReference type="Proteomes" id="UP000270219">
    <property type="component" value="Unassembled WGS sequence"/>
</dbReference>
<dbReference type="EMBL" id="RCHR01000001">
    <property type="protein sequence ID" value="RLL48451.1"/>
    <property type="molecule type" value="Genomic_DNA"/>
</dbReference>
<evidence type="ECO:0000313" key="3">
    <source>
        <dbReference type="Proteomes" id="UP000270219"/>
    </source>
</evidence>
<dbReference type="RefSeq" id="WP_121521605.1">
    <property type="nucleotide sequence ID" value="NZ_RCHR01000001.1"/>
</dbReference>
<name>A0A498DBQ0_9BACI</name>
<evidence type="ECO:0000313" key="2">
    <source>
        <dbReference type="EMBL" id="RLL48451.1"/>
    </source>
</evidence>
<evidence type="ECO:0000256" key="1">
    <source>
        <dbReference type="SAM" id="Phobius"/>
    </source>
</evidence>
<feature type="transmembrane region" description="Helical" evidence="1">
    <location>
        <begin position="36"/>
        <end position="54"/>
    </location>
</feature>
<gene>
    <name evidence="2" type="ORF">D8M04_04100</name>
</gene>
<protein>
    <submittedName>
        <fullName evidence="2">Uncharacterized protein</fullName>
    </submittedName>
</protein>
<reference evidence="2 3" key="1">
    <citation type="submission" date="2018-10" db="EMBL/GenBank/DDBJ databases">
        <title>Oceanobacillus sp. YLB-02 draft genome.</title>
        <authorList>
            <person name="Yu L."/>
        </authorList>
    </citation>
    <scope>NUCLEOTIDE SEQUENCE [LARGE SCALE GENOMIC DNA]</scope>
    <source>
        <strain evidence="2 3">YLB-02</strain>
    </source>
</reference>